<dbReference type="Pfam" id="PF01135">
    <property type="entry name" value="PCMT"/>
    <property type="match status" value="1"/>
</dbReference>
<comment type="similarity">
    <text evidence="2">Belongs to the methyltransferase superfamily. L-isoaspartyl/D-aspartyl protein methyltransferase family.</text>
</comment>
<evidence type="ECO:0000256" key="8">
    <source>
        <dbReference type="ARBA" id="ARBA00029295"/>
    </source>
</evidence>
<keyword evidence="5 10" id="KW-0808">Transferase</keyword>
<accession>A0A7J4IZ20</accession>
<comment type="function">
    <text evidence="7">Catalyzes the methyl esterification of L-isoaspartyl residues in peptides and proteins that result from spontaneous decomposition of normal L-aspartyl and L-asparaginyl residues. It plays a role in the repair and/or degradation of damaged proteins.</text>
</comment>
<evidence type="ECO:0000256" key="3">
    <source>
        <dbReference type="ARBA" id="ARBA00022490"/>
    </source>
</evidence>
<dbReference type="CDD" id="cd02440">
    <property type="entry name" value="AdoMet_MTases"/>
    <property type="match status" value="1"/>
</dbReference>
<dbReference type="InterPro" id="IPR029063">
    <property type="entry name" value="SAM-dependent_MTases_sf"/>
</dbReference>
<dbReference type="NCBIfam" id="TIGR00080">
    <property type="entry name" value="pimt"/>
    <property type="match status" value="1"/>
</dbReference>
<dbReference type="GO" id="GO:0004719">
    <property type="term" value="F:protein-L-isoaspartate (D-aspartate) O-methyltransferase activity"/>
    <property type="evidence" value="ECO:0007669"/>
    <property type="project" value="UniProtKB-UniRule"/>
</dbReference>
<evidence type="ECO:0000313" key="10">
    <source>
        <dbReference type="EMBL" id="HIH09545.1"/>
    </source>
</evidence>
<dbReference type="GO" id="GO:0030091">
    <property type="term" value="P:protein repair"/>
    <property type="evidence" value="ECO:0007669"/>
    <property type="project" value="UniProtKB-UniRule"/>
</dbReference>
<dbReference type="GO" id="GO:0005737">
    <property type="term" value="C:cytoplasm"/>
    <property type="evidence" value="ECO:0007669"/>
    <property type="project" value="UniProtKB-SubCell"/>
</dbReference>
<name>A0A7J4IZ20_9ARCH</name>
<dbReference type="NCBIfam" id="NF001453">
    <property type="entry name" value="PRK00312.1"/>
    <property type="match status" value="1"/>
</dbReference>
<evidence type="ECO:0000256" key="4">
    <source>
        <dbReference type="ARBA" id="ARBA00022603"/>
    </source>
</evidence>
<comment type="caution">
    <text evidence="10">The sequence shown here is derived from an EMBL/GenBank/DDBJ whole genome shotgun (WGS) entry which is preliminary data.</text>
</comment>
<dbReference type="PANTHER" id="PTHR11579:SF0">
    <property type="entry name" value="PROTEIN-L-ISOASPARTATE(D-ASPARTATE) O-METHYLTRANSFERASE"/>
    <property type="match status" value="1"/>
</dbReference>
<evidence type="ECO:0000256" key="6">
    <source>
        <dbReference type="ARBA" id="ARBA00022691"/>
    </source>
</evidence>
<dbReference type="InterPro" id="IPR000682">
    <property type="entry name" value="PCMT"/>
</dbReference>
<dbReference type="PANTHER" id="PTHR11579">
    <property type="entry name" value="PROTEIN-L-ISOASPARTATE O-METHYLTRANSFERASE"/>
    <property type="match status" value="1"/>
</dbReference>
<dbReference type="SUPFAM" id="SSF53335">
    <property type="entry name" value="S-adenosyl-L-methionine-dependent methyltransferases"/>
    <property type="match status" value="1"/>
</dbReference>
<dbReference type="Gene3D" id="3.40.50.150">
    <property type="entry name" value="Vaccinia Virus protein VP39"/>
    <property type="match status" value="1"/>
</dbReference>
<evidence type="ECO:0000256" key="2">
    <source>
        <dbReference type="ARBA" id="ARBA00005369"/>
    </source>
</evidence>
<sequence>MSGEEHSKRRSQLVEYISGFAIKSKSVRDAFLSVGRENFVPKSLERYAYADDALPIGESQTISQPSTIAIMLELLSVKEGMKVLEVGSGSGFVLALLSRIAGEKGRVYGAEINPKLAAASIENLKKEGIANVEVIAGDGSEGIAGKAPFDRIILSCACPFIPKKLFSDLSEGGRIVAPVGDQHTQILEIMIREKGKPVKKSFDGSLFAFVPMKGKHGFS</sequence>
<organism evidence="10 11">
    <name type="scientific">Candidatus Iainarchaeum sp</name>
    <dbReference type="NCBI Taxonomy" id="3101447"/>
    <lineage>
        <taxon>Archaea</taxon>
        <taxon>Candidatus Iainarchaeota</taxon>
        <taxon>Candidatus Iainarchaeia</taxon>
        <taxon>Candidatus Iainarchaeales</taxon>
        <taxon>Candidatus Iainarchaeaceae</taxon>
        <taxon>Candidatus Iainarchaeum</taxon>
    </lineage>
</organism>
<evidence type="ECO:0000256" key="7">
    <source>
        <dbReference type="ARBA" id="ARBA00025330"/>
    </source>
</evidence>
<dbReference type="Proteomes" id="UP000565078">
    <property type="component" value="Unassembled WGS sequence"/>
</dbReference>
<comment type="catalytic activity">
    <reaction evidence="8">
        <text>[protein]-L-isoaspartate + S-adenosyl-L-methionine = [protein]-L-isoaspartate alpha-methyl ester + S-adenosyl-L-homocysteine</text>
        <dbReference type="Rhea" id="RHEA:12705"/>
        <dbReference type="Rhea" id="RHEA-COMP:12143"/>
        <dbReference type="Rhea" id="RHEA-COMP:12144"/>
        <dbReference type="ChEBI" id="CHEBI:57856"/>
        <dbReference type="ChEBI" id="CHEBI:59789"/>
        <dbReference type="ChEBI" id="CHEBI:90596"/>
        <dbReference type="ChEBI" id="CHEBI:90598"/>
        <dbReference type="EC" id="2.1.1.77"/>
    </reaction>
</comment>
<evidence type="ECO:0000256" key="5">
    <source>
        <dbReference type="ARBA" id="ARBA00022679"/>
    </source>
</evidence>
<comment type="subcellular location">
    <subcellularLocation>
        <location evidence="1">Cytoplasm</location>
    </subcellularLocation>
</comment>
<gene>
    <name evidence="10" type="ORF">HA254_02635</name>
</gene>
<keyword evidence="4 10" id="KW-0489">Methyltransferase</keyword>
<proteinExistence type="inferred from homology"/>
<dbReference type="EMBL" id="DUGC01000046">
    <property type="protein sequence ID" value="HIH09545.1"/>
    <property type="molecule type" value="Genomic_DNA"/>
</dbReference>
<dbReference type="AlphaFoldDB" id="A0A7J4IZ20"/>
<evidence type="ECO:0000256" key="9">
    <source>
        <dbReference type="NCBIfam" id="TIGR00080"/>
    </source>
</evidence>
<dbReference type="GO" id="GO:0032259">
    <property type="term" value="P:methylation"/>
    <property type="evidence" value="ECO:0007669"/>
    <property type="project" value="UniProtKB-KW"/>
</dbReference>
<evidence type="ECO:0000313" key="11">
    <source>
        <dbReference type="Proteomes" id="UP000565078"/>
    </source>
</evidence>
<keyword evidence="3" id="KW-0963">Cytoplasm</keyword>
<protein>
    <recommendedName>
        <fullName evidence="9">Protein-L-isoaspartate O-methyltransferase</fullName>
        <ecNumber evidence="9">2.1.1.77</ecNumber>
    </recommendedName>
</protein>
<keyword evidence="6" id="KW-0949">S-adenosyl-L-methionine</keyword>
<evidence type="ECO:0000256" key="1">
    <source>
        <dbReference type="ARBA" id="ARBA00004496"/>
    </source>
</evidence>
<dbReference type="EC" id="2.1.1.77" evidence="9"/>
<reference evidence="11" key="1">
    <citation type="journal article" date="2020" name="bioRxiv">
        <title>A rank-normalized archaeal taxonomy based on genome phylogeny resolves widespread incomplete and uneven classifications.</title>
        <authorList>
            <person name="Rinke C."/>
            <person name="Chuvochina M."/>
            <person name="Mussig A.J."/>
            <person name="Chaumeil P.-A."/>
            <person name="Waite D.W."/>
            <person name="Whitman W.B."/>
            <person name="Parks D.H."/>
            <person name="Hugenholtz P."/>
        </authorList>
    </citation>
    <scope>NUCLEOTIDE SEQUENCE [LARGE SCALE GENOMIC DNA]</scope>
</reference>